<accession>F4WTK1</accession>
<evidence type="ECO:0000313" key="2">
    <source>
        <dbReference type="EMBL" id="EGI62422.1"/>
    </source>
</evidence>
<feature type="compositionally biased region" description="Basic and acidic residues" evidence="1">
    <location>
        <begin position="168"/>
        <end position="177"/>
    </location>
</feature>
<dbReference type="Proteomes" id="UP000007755">
    <property type="component" value="Unassembled WGS sequence"/>
</dbReference>
<name>F4WTK1_ACREC</name>
<evidence type="ECO:0000313" key="3">
    <source>
        <dbReference type="Proteomes" id="UP000007755"/>
    </source>
</evidence>
<dbReference type="EMBL" id="GL888341">
    <property type="protein sequence ID" value="EGI62422.1"/>
    <property type="molecule type" value="Genomic_DNA"/>
</dbReference>
<reference evidence="2" key="1">
    <citation type="submission" date="2011-02" db="EMBL/GenBank/DDBJ databases">
        <title>The genome of the leaf-cutting ant Acromyrmex echinatior suggests key adaptations to social evolution and fungus farming.</title>
        <authorList>
            <person name="Nygaard S."/>
            <person name="Zhang G."/>
        </authorList>
    </citation>
    <scope>NUCLEOTIDE SEQUENCE</scope>
</reference>
<protein>
    <submittedName>
        <fullName evidence="2">Uncharacterized protein</fullName>
    </submittedName>
</protein>
<organism evidence="3">
    <name type="scientific">Acromyrmex echinatior</name>
    <name type="common">Panamanian leafcutter ant</name>
    <name type="synonym">Acromyrmex octospinosus echinatior</name>
    <dbReference type="NCBI Taxonomy" id="103372"/>
    <lineage>
        <taxon>Eukaryota</taxon>
        <taxon>Metazoa</taxon>
        <taxon>Ecdysozoa</taxon>
        <taxon>Arthropoda</taxon>
        <taxon>Hexapoda</taxon>
        <taxon>Insecta</taxon>
        <taxon>Pterygota</taxon>
        <taxon>Neoptera</taxon>
        <taxon>Endopterygota</taxon>
        <taxon>Hymenoptera</taxon>
        <taxon>Apocrita</taxon>
        <taxon>Aculeata</taxon>
        <taxon>Formicoidea</taxon>
        <taxon>Formicidae</taxon>
        <taxon>Myrmicinae</taxon>
        <taxon>Acromyrmex</taxon>
    </lineage>
</organism>
<keyword evidence="3" id="KW-1185">Reference proteome</keyword>
<dbReference type="InParanoid" id="F4WTK1"/>
<gene>
    <name evidence="2" type="ORF">G5I_09206</name>
</gene>
<feature type="compositionally biased region" description="Basic and acidic residues" evidence="1">
    <location>
        <begin position="187"/>
        <end position="200"/>
    </location>
</feature>
<sequence>MQRRIRASGRTSERPPKTAYEYFHVPLMGSYCEPAQAACLKTRVQFPERARAERCSGGRSLPAGDNIRNSRGLFALYGREIREVASLKIVRTNANDFYPSWLVGIADSMGTAIPSSGKWGCPIVTRQIIRRVIEMVEVPKYYGSLQFNIGWQWRPPETPMLNTIDDGNFGRKREKAGNYHPRKKEKKEREKEKRERERGHTNGLISQQCDLFALYSHKEPTLLCHYVTKEGVIAQQGPPVRLLLPWRRMVYGYGHRSFSLVSFFILLHHRPPAGSR</sequence>
<feature type="region of interest" description="Disordered" evidence="1">
    <location>
        <begin position="162"/>
        <end position="200"/>
    </location>
</feature>
<proteinExistence type="predicted"/>
<evidence type="ECO:0000256" key="1">
    <source>
        <dbReference type="SAM" id="MobiDB-lite"/>
    </source>
</evidence>
<dbReference type="AlphaFoldDB" id="F4WTK1"/>